<organism evidence="3 4">
    <name type="scientific">Quercus lobata</name>
    <name type="common">Valley oak</name>
    <dbReference type="NCBI Taxonomy" id="97700"/>
    <lineage>
        <taxon>Eukaryota</taxon>
        <taxon>Viridiplantae</taxon>
        <taxon>Streptophyta</taxon>
        <taxon>Embryophyta</taxon>
        <taxon>Tracheophyta</taxon>
        <taxon>Spermatophyta</taxon>
        <taxon>Magnoliopsida</taxon>
        <taxon>eudicotyledons</taxon>
        <taxon>Gunneridae</taxon>
        <taxon>Pentapetalae</taxon>
        <taxon>rosids</taxon>
        <taxon>fabids</taxon>
        <taxon>Fagales</taxon>
        <taxon>Fagaceae</taxon>
        <taxon>Quercus</taxon>
    </lineage>
</organism>
<dbReference type="InterPro" id="IPR036412">
    <property type="entry name" value="HAD-like_sf"/>
</dbReference>
<dbReference type="EnsemblPlants" id="QL93p0356_0092:mrna">
    <property type="protein sequence ID" value="QL93p0356_0092:mrna"/>
    <property type="gene ID" value="QL93p0356_0092"/>
</dbReference>
<evidence type="ECO:0000313" key="4">
    <source>
        <dbReference type="Proteomes" id="UP000594261"/>
    </source>
</evidence>
<dbReference type="Pfam" id="PF03031">
    <property type="entry name" value="NIF"/>
    <property type="match status" value="1"/>
</dbReference>
<dbReference type="Gene3D" id="3.40.50.1000">
    <property type="entry name" value="HAD superfamily/HAD-like"/>
    <property type="match status" value="1"/>
</dbReference>
<dbReference type="InterPro" id="IPR046796">
    <property type="entry name" value="Transposase_32_dom"/>
</dbReference>
<evidence type="ECO:0000313" key="3">
    <source>
        <dbReference type="EnsemblPlants" id="QL93p0356_0092:mrna"/>
    </source>
</evidence>
<evidence type="ECO:0000259" key="2">
    <source>
        <dbReference type="PROSITE" id="PS50969"/>
    </source>
</evidence>
<name>A0A7N2RFG6_QUELO</name>
<dbReference type="SMART" id="SM00577">
    <property type="entry name" value="CPDc"/>
    <property type="match status" value="1"/>
</dbReference>
<feature type="region of interest" description="Disordered" evidence="1">
    <location>
        <begin position="272"/>
        <end position="305"/>
    </location>
</feature>
<dbReference type="Pfam" id="PF20167">
    <property type="entry name" value="Transposase_32"/>
    <property type="match status" value="1"/>
</dbReference>
<keyword evidence="4" id="KW-1185">Reference proteome</keyword>
<dbReference type="InterPro" id="IPR023214">
    <property type="entry name" value="HAD_sf"/>
</dbReference>
<dbReference type="PANTHER" id="PTHR12210">
    <property type="entry name" value="DULLARD PROTEIN PHOSPHATASE"/>
    <property type="match status" value="1"/>
</dbReference>
<dbReference type="InterPro" id="IPR050365">
    <property type="entry name" value="TIM50"/>
</dbReference>
<dbReference type="AlphaFoldDB" id="A0A7N2RFG6"/>
<dbReference type="SUPFAM" id="SSF56784">
    <property type="entry name" value="HAD-like"/>
    <property type="match status" value="1"/>
</dbReference>
<evidence type="ECO:0000256" key="1">
    <source>
        <dbReference type="SAM" id="MobiDB-lite"/>
    </source>
</evidence>
<dbReference type="Proteomes" id="UP000594261">
    <property type="component" value="Unassembled WGS sequence"/>
</dbReference>
<dbReference type="InterPro" id="IPR004274">
    <property type="entry name" value="FCP1_dom"/>
</dbReference>
<protein>
    <recommendedName>
        <fullName evidence="2">FCP1 homology domain-containing protein</fullName>
    </recommendedName>
</protein>
<feature type="domain" description="FCP1 homology" evidence="2">
    <location>
        <begin position="416"/>
        <end position="599"/>
    </location>
</feature>
<accession>A0A7N2RFG6</accession>
<sequence length="637" mass="73758">MAKTSTSKRKQSSEAKTAFCRRSKRIKESDTVLKRCRPLMEREVKFSSIGDDSLKLFDREGWGIMYNDFPTPKMRWVKEFYENLNNKNEHSVETIVEGVMIHLTPAIIAETLNLPLLSDSDVSSRESYITRNDDNRDEVMRFFTREQSCQWPKKATTFKASKFVNPIHRLGMNIMNTNLFPTANRGEVTLGRMLFLYDMFNNRRIDLPHHLFHVMCHVKMGERIVCPFPSLVTKLLSHKDFNVPEPKYFKAPKRRRPFSRSSLDYSLSHLHRPAPDLERPASPNPIDPLTENDATTTPQSPPAEPFQSLRAFQDEITRSMHAFFDEIRQDIDRRLCDFEERMTSQPEKCPCCAEKDLGAEDEEEGADRATVDAFRDEMPQHFNSMETGTDDPTTDDAVTASRHNLLDNVGDPPCSCSYEKKLLILDVNGLLLALRPTDMRKTFETAIWRPSVNEFLRFCFEKFDVALWSSRSRENLDKLIEPPKLTHNNLIFDWFIKNLIFNWDQSHCTESGFDTLDCPSKPLFLKDLRKVWEKYEAYNAANTLLLDDSPYKALLNPPNTAVFPETFCGDYNDISLVTCFEHAFTTGPGGDLHMYLEKLAMAENVQKYVEQNPFGQRAITELDPNWEFYSRIIKAFS</sequence>
<dbReference type="InParanoid" id="A0A7N2RFG6"/>
<reference evidence="3" key="1">
    <citation type="submission" date="2021-01" db="UniProtKB">
        <authorList>
            <consortium name="EnsemblPlants"/>
        </authorList>
    </citation>
    <scope>IDENTIFICATION</scope>
</reference>
<proteinExistence type="predicted"/>
<dbReference type="PROSITE" id="PS50969">
    <property type="entry name" value="FCP1"/>
    <property type="match status" value="1"/>
</dbReference>
<dbReference type="Gramene" id="QL93p0356_0092:mrna">
    <property type="protein sequence ID" value="QL93p0356_0092:mrna"/>
    <property type="gene ID" value="QL93p0356_0092"/>
</dbReference>